<keyword evidence="2" id="KW-1185">Reference proteome</keyword>
<comment type="caution">
    <text evidence="1">The sequence shown here is derived from an EMBL/GenBank/DDBJ whole genome shotgun (WGS) entry which is preliminary data.</text>
</comment>
<protein>
    <submittedName>
        <fullName evidence="1">Uncharacterized protein</fullName>
    </submittedName>
</protein>
<proteinExistence type="predicted"/>
<sequence>MYKIRTTPERLHYPIVLSEEFVAVHDDKERAAPIVTDKDILEFVQNSKNISLMQIPTMKIKSNMLLFPHHPKLGAS</sequence>
<dbReference type="AlphaFoldDB" id="A0A8X6W3V6"/>
<accession>A0A8X6W3V6</accession>
<gene>
    <name evidence="1" type="ORF">TNCV_911051</name>
</gene>
<reference evidence="1" key="1">
    <citation type="submission" date="2020-08" db="EMBL/GenBank/DDBJ databases">
        <title>Multicomponent nature underlies the extraordinary mechanical properties of spider dragline silk.</title>
        <authorList>
            <person name="Kono N."/>
            <person name="Nakamura H."/>
            <person name="Mori M."/>
            <person name="Yoshida Y."/>
            <person name="Ohtoshi R."/>
            <person name="Malay A.D."/>
            <person name="Moran D.A.P."/>
            <person name="Tomita M."/>
            <person name="Numata K."/>
            <person name="Arakawa K."/>
        </authorList>
    </citation>
    <scope>NUCLEOTIDE SEQUENCE</scope>
</reference>
<evidence type="ECO:0000313" key="1">
    <source>
        <dbReference type="EMBL" id="GFY27654.1"/>
    </source>
</evidence>
<evidence type="ECO:0000313" key="2">
    <source>
        <dbReference type="Proteomes" id="UP000887159"/>
    </source>
</evidence>
<organism evidence="1 2">
    <name type="scientific">Trichonephila clavipes</name>
    <name type="common">Golden silk orbweaver</name>
    <name type="synonym">Nephila clavipes</name>
    <dbReference type="NCBI Taxonomy" id="2585209"/>
    <lineage>
        <taxon>Eukaryota</taxon>
        <taxon>Metazoa</taxon>
        <taxon>Ecdysozoa</taxon>
        <taxon>Arthropoda</taxon>
        <taxon>Chelicerata</taxon>
        <taxon>Arachnida</taxon>
        <taxon>Araneae</taxon>
        <taxon>Araneomorphae</taxon>
        <taxon>Entelegynae</taxon>
        <taxon>Araneoidea</taxon>
        <taxon>Nephilidae</taxon>
        <taxon>Trichonephila</taxon>
    </lineage>
</organism>
<name>A0A8X6W3V6_TRICX</name>
<dbReference type="EMBL" id="BMAU01021380">
    <property type="protein sequence ID" value="GFY27654.1"/>
    <property type="molecule type" value="Genomic_DNA"/>
</dbReference>
<dbReference type="Proteomes" id="UP000887159">
    <property type="component" value="Unassembled WGS sequence"/>
</dbReference>